<proteinExistence type="predicted"/>
<dbReference type="InterPro" id="IPR038606">
    <property type="entry name" value="To_sf"/>
</dbReference>
<dbReference type="InterPro" id="IPR010562">
    <property type="entry name" value="Haemolymph_juvenile_hormone-bd"/>
</dbReference>
<keyword evidence="1" id="KW-0732">Signal</keyword>
<dbReference type="Gene3D" id="3.15.10.30">
    <property type="entry name" value="Haemolymph juvenile hormone binding protein"/>
    <property type="match status" value="1"/>
</dbReference>
<dbReference type="AlphaFoldDB" id="A0A5E4N2F2"/>
<sequence length="267" mass="30450">MRAAVSVLFLLAALFACTAVGQPVKSSRLGKYVTLCRVSDAELDKCMVKAIQDLLKYSKTGIPELRIPPFEPFVIEELDLKIFQGLGDSLFGRNIQRNEKSRSFARNLIAHHSSEFIMHSLKADIEKKQFYIDMSFPKLNIEGEYDVNTQMFNIPIKSTGPVFINATDISVKATLNGKTIKKKEETYLLFDSIDIKVDFKDYSVFIDNVFKKDQNLNRALNDMIKNQKTELRKLMMPMIEEVAGKMVLNMANQILNGLPYEEIFITD</sequence>
<organism evidence="2 3">
    <name type="scientific">Cinara cedri</name>
    <dbReference type="NCBI Taxonomy" id="506608"/>
    <lineage>
        <taxon>Eukaryota</taxon>
        <taxon>Metazoa</taxon>
        <taxon>Ecdysozoa</taxon>
        <taxon>Arthropoda</taxon>
        <taxon>Hexapoda</taxon>
        <taxon>Insecta</taxon>
        <taxon>Pterygota</taxon>
        <taxon>Neoptera</taxon>
        <taxon>Paraneoptera</taxon>
        <taxon>Hemiptera</taxon>
        <taxon>Sternorrhyncha</taxon>
        <taxon>Aphidomorpha</taxon>
        <taxon>Aphidoidea</taxon>
        <taxon>Aphididae</taxon>
        <taxon>Lachninae</taxon>
        <taxon>Cinara</taxon>
    </lineage>
</organism>
<evidence type="ECO:0000313" key="2">
    <source>
        <dbReference type="EMBL" id="VVC36453.1"/>
    </source>
</evidence>
<dbReference type="GO" id="GO:0005615">
    <property type="term" value="C:extracellular space"/>
    <property type="evidence" value="ECO:0007669"/>
    <property type="project" value="TreeGrafter"/>
</dbReference>
<protein>
    <submittedName>
        <fullName evidence="2">Haemolymph juvenile hormone binding</fullName>
    </submittedName>
</protein>
<keyword evidence="3" id="KW-1185">Reference proteome</keyword>
<dbReference type="PANTHER" id="PTHR11008:SF41">
    <property type="entry name" value="RE70318P"/>
    <property type="match status" value="1"/>
</dbReference>
<dbReference type="PANTHER" id="PTHR11008">
    <property type="entry name" value="PROTEIN TAKEOUT-LIKE PROTEIN"/>
    <property type="match status" value="1"/>
</dbReference>
<gene>
    <name evidence="2" type="ORF">CINCED_3A025793</name>
</gene>
<reference evidence="2 3" key="1">
    <citation type="submission" date="2019-08" db="EMBL/GenBank/DDBJ databases">
        <authorList>
            <person name="Alioto T."/>
            <person name="Alioto T."/>
            <person name="Gomez Garrido J."/>
        </authorList>
    </citation>
    <scope>NUCLEOTIDE SEQUENCE [LARGE SCALE GENOMIC DNA]</scope>
</reference>
<evidence type="ECO:0000313" key="3">
    <source>
        <dbReference type="Proteomes" id="UP000325440"/>
    </source>
</evidence>
<accession>A0A5E4N2F2</accession>
<dbReference type="PROSITE" id="PS51257">
    <property type="entry name" value="PROKAR_LIPOPROTEIN"/>
    <property type="match status" value="1"/>
</dbReference>
<dbReference type="EMBL" id="CABPRJ010001433">
    <property type="protein sequence ID" value="VVC36453.1"/>
    <property type="molecule type" value="Genomic_DNA"/>
</dbReference>
<dbReference type="Pfam" id="PF06585">
    <property type="entry name" value="JHBP"/>
    <property type="match status" value="1"/>
</dbReference>
<name>A0A5E4N2F2_9HEMI</name>
<dbReference type="SMART" id="SM00700">
    <property type="entry name" value="JHBP"/>
    <property type="match status" value="1"/>
</dbReference>
<dbReference type="Proteomes" id="UP000325440">
    <property type="component" value="Unassembled WGS sequence"/>
</dbReference>
<evidence type="ECO:0000256" key="1">
    <source>
        <dbReference type="SAM" id="SignalP"/>
    </source>
</evidence>
<feature type="chain" id="PRO_5023127728" evidence="1">
    <location>
        <begin position="22"/>
        <end position="267"/>
    </location>
</feature>
<dbReference type="OrthoDB" id="8185902at2759"/>
<feature type="signal peptide" evidence="1">
    <location>
        <begin position="1"/>
        <end position="21"/>
    </location>
</feature>